<protein>
    <submittedName>
        <fullName evidence="1">Uncharacterized protein</fullName>
    </submittedName>
</protein>
<keyword evidence="2" id="KW-1185">Reference proteome</keyword>
<evidence type="ECO:0000313" key="1">
    <source>
        <dbReference type="EMBL" id="ASF45403.1"/>
    </source>
</evidence>
<reference evidence="1 2" key="1">
    <citation type="submission" date="2017-06" db="EMBL/GenBank/DDBJ databases">
        <title>Genome Sequencing of the methanotroph Methylovulum psychrotolerants str. HV10-M2 isolated from a high-altitude environment.</title>
        <authorList>
            <person name="Mateos-Rivera A."/>
        </authorList>
    </citation>
    <scope>NUCLEOTIDE SEQUENCE [LARGE SCALE GENOMIC DNA]</scope>
    <source>
        <strain evidence="1 2">HV10_M2</strain>
    </source>
</reference>
<sequence length="102" mass="11178">MVNGIYASRSVLSERAFADNAEFADVPPQGWAARYYRGLLALLPFSPIGITATDAPAPPKLIECCPGMPLRYRQAKAAAQRGECVFCSDIIMGFAAKYYLVW</sequence>
<dbReference type="EMBL" id="CP022129">
    <property type="protein sequence ID" value="ASF45403.1"/>
    <property type="molecule type" value="Genomic_DNA"/>
</dbReference>
<dbReference type="RefSeq" id="WP_088618285.1">
    <property type="nucleotide sequence ID" value="NZ_CP022129.1"/>
</dbReference>
<evidence type="ECO:0000313" key="2">
    <source>
        <dbReference type="Proteomes" id="UP000197019"/>
    </source>
</evidence>
<dbReference type="AlphaFoldDB" id="A0A1Z4BVX6"/>
<dbReference type="KEGG" id="mpsy:CEK71_04610"/>
<accession>A0A1Z4BVX6</accession>
<dbReference type="Proteomes" id="UP000197019">
    <property type="component" value="Chromosome"/>
</dbReference>
<proteinExistence type="predicted"/>
<organism evidence="1 2">
    <name type="scientific">Methylovulum psychrotolerans</name>
    <dbReference type="NCBI Taxonomy" id="1704499"/>
    <lineage>
        <taxon>Bacteria</taxon>
        <taxon>Pseudomonadati</taxon>
        <taxon>Pseudomonadota</taxon>
        <taxon>Gammaproteobacteria</taxon>
        <taxon>Methylococcales</taxon>
        <taxon>Methylococcaceae</taxon>
        <taxon>Methylovulum</taxon>
    </lineage>
</organism>
<gene>
    <name evidence="1" type="ORF">CEK71_04610</name>
</gene>
<name>A0A1Z4BVX6_9GAMM</name>